<organism evidence="1 2">
    <name type="scientific">Phytophthora megakarya</name>
    <dbReference type="NCBI Taxonomy" id="4795"/>
    <lineage>
        <taxon>Eukaryota</taxon>
        <taxon>Sar</taxon>
        <taxon>Stramenopiles</taxon>
        <taxon>Oomycota</taxon>
        <taxon>Peronosporomycetes</taxon>
        <taxon>Peronosporales</taxon>
        <taxon>Peronosporaceae</taxon>
        <taxon>Phytophthora</taxon>
    </lineage>
</organism>
<gene>
    <name evidence="1" type="ORF">PHMEG_00036934</name>
</gene>
<name>A0A225UKU2_9STRA</name>
<sequence>MWANHARGRYFSAGNTTTNRIESNWNQLKLLLGKKPRLDVTVQSVVYWQIRLQLLDSYLSQCANTLRKGTRAMGYLYGIHINFTCTKLKERFQWKVVCRGYKYVCDEVMWSCSSLFYQSNHLPCQHLMYIA</sequence>
<accession>A0A225UKU2</accession>
<comment type="caution">
    <text evidence="1">The sequence shown here is derived from an EMBL/GenBank/DDBJ whole genome shotgun (WGS) entry which is preliminary data.</text>
</comment>
<protein>
    <recommendedName>
        <fullName evidence="3">SWIM-type domain-containing protein</fullName>
    </recommendedName>
</protein>
<keyword evidence="2" id="KW-1185">Reference proteome</keyword>
<reference evidence="2" key="1">
    <citation type="submission" date="2017-03" db="EMBL/GenBank/DDBJ databases">
        <title>Phytopthora megakarya and P. palmivora, two closely related causual agents of cacao black pod achieved similar genome size and gene model numbers by different mechanisms.</title>
        <authorList>
            <person name="Ali S."/>
            <person name="Shao J."/>
            <person name="Larry D.J."/>
            <person name="Kronmiller B."/>
            <person name="Shen D."/>
            <person name="Strem M.D."/>
            <person name="Melnick R.L."/>
            <person name="Guiltinan M.J."/>
            <person name="Tyler B.M."/>
            <person name="Meinhardt L.W."/>
            <person name="Bailey B.A."/>
        </authorList>
    </citation>
    <scope>NUCLEOTIDE SEQUENCE [LARGE SCALE GENOMIC DNA]</scope>
    <source>
        <strain evidence="2">zdho120</strain>
    </source>
</reference>
<evidence type="ECO:0000313" key="1">
    <source>
        <dbReference type="EMBL" id="OWY93603.1"/>
    </source>
</evidence>
<proteinExistence type="predicted"/>
<dbReference type="OrthoDB" id="128162at2759"/>
<dbReference type="EMBL" id="NBNE01015777">
    <property type="protein sequence ID" value="OWY93603.1"/>
    <property type="molecule type" value="Genomic_DNA"/>
</dbReference>
<dbReference type="AlphaFoldDB" id="A0A225UKU2"/>
<evidence type="ECO:0008006" key="3">
    <source>
        <dbReference type="Google" id="ProtNLM"/>
    </source>
</evidence>
<dbReference type="Proteomes" id="UP000198211">
    <property type="component" value="Unassembled WGS sequence"/>
</dbReference>
<evidence type="ECO:0000313" key="2">
    <source>
        <dbReference type="Proteomes" id="UP000198211"/>
    </source>
</evidence>